<sequence>MNVRTVCLSILYEGEATGYEIRRMTVEGECAYFVEASFGSIYPALAKMEAEGLVTSRVEPQDGKPAKKIYAITEAGRRAFVASLFEPLGEDVYRSPFLLFARYAHLLPASLVEARLHEQMDKMAEGKKKLEDVLQGHQPLSAADAWVVRYGLSVMEVAQQHMASHMRELIAMARPDTEAAEAAE</sequence>
<name>A0A5B9DL96_9HYPH</name>
<dbReference type="Proteomes" id="UP000321062">
    <property type="component" value="Chromosome"/>
</dbReference>
<organism evidence="1 2">
    <name type="scientific">Paradevosia tibetensis</name>
    <dbReference type="NCBI Taxonomy" id="1447062"/>
    <lineage>
        <taxon>Bacteria</taxon>
        <taxon>Pseudomonadati</taxon>
        <taxon>Pseudomonadota</taxon>
        <taxon>Alphaproteobacteria</taxon>
        <taxon>Hyphomicrobiales</taxon>
        <taxon>Devosiaceae</taxon>
        <taxon>Paradevosia</taxon>
    </lineage>
</organism>
<dbReference type="InterPro" id="IPR036390">
    <property type="entry name" value="WH_DNA-bd_sf"/>
</dbReference>
<accession>A0A5B9DL96</accession>
<gene>
    <name evidence="1" type="ORF">FNA67_06960</name>
</gene>
<evidence type="ECO:0000313" key="2">
    <source>
        <dbReference type="Proteomes" id="UP000321062"/>
    </source>
</evidence>
<dbReference type="SUPFAM" id="SSF46785">
    <property type="entry name" value="Winged helix' DNA-binding domain"/>
    <property type="match status" value="1"/>
</dbReference>
<dbReference type="AlphaFoldDB" id="A0A5B9DL96"/>
<dbReference type="PANTHER" id="PTHR43252">
    <property type="entry name" value="TRANSCRIPTIONAL REGULATOR YQJI"/>
    <property type="match status" value="1"/>
</dbReference>
<dbReference type="KEGG" id="yti:FNA67_06960"/>
<dbReference type="RefSeq" id="WP_053167741.1">
    <property type="nucleotide sequence ID" value="NZ_BMFM01000001.1"/>
</dbReference>
<dbReference type="InterPro" id="IPR036388">
    <property type="entry name" value="WH-like_DNA-bd_sf"/>
</dbReference>
<dbReference type="Gene3D" id="1.10.10.10">
    <property type="entry name" value="Winged helix-like DNA-binding domain superfamily/Winged helix DNA-binding domain"/>
    <property type="match status" value="1"/>
</dbReference>
<dbReference type="EMBL" id="CP041690">
    <property type="protein sequence ID" value="QEE19927.1"/>
    <property type="molecule type" value="Genomic_DNA"/>
</dbReference>
<dbReference type="InterPro" id="IPR005149">
    <property type="entry name" value="Tscrpt_reg_PadR_N"/>
</dbReference>
<dbReference type="OrthoDB" id="3186544at2"/>
<proteinExistence type="predicted"/>
<protein>
    <submittedName>
        <fullName evidence="1">PadR family transcriptional regulator</fullName>
    </submittedName>
</protein>
<evidence type="ECO:0000313" key="1">
    <source>
        <dbReference type="EMBL" id="QEE19927.1"/>
    </source>
</evidence>
<keyword evidence="2" id="KW-1185">Reference proteome</keyword>
<reference evidence="1 2" key="1">
    <citation type="journal article" date="2015" name="Int. J. Syst. Evol. Microbiol.">
        <title>Youhaiella tibetensis gen. nov., sp. nov., isolated from subsurface sediment.</title>
        <authorList>
            <person name="Wang Y.X."/>
            <person name="Huang F.Q."/>
            <person name="Nogi Y."/>
            <person name="Pang S.J."/>
            <person name="Wang P.K."/>
            <person name="Lv J."/>
        </authorList>
    </citation>
    <scope>NUCLEOTIDE SEQUENCE [LARGE SCALE GENOMIC DNA]</scope>
    <source>
        <strain evidence="2">fig4</strain>
    </source>
</reference>
<dbReference type="PANTHER" id="PTHR43252:SF6">
    <property type="entry name" value="NEGATIVE TRANSCRIPTION REGULATOR PADR"/>
    <property type="match status" value="1"/>
</dbReference>
<dbReference type="Pfam" id="PF03551">
    <property type="entry name" value="PadR"/>
    <property type="match status" value="1"/>
</dbReference>